<accession>A0A5B6VX90</accession>
<protein>
    <submittedName>
        <fullName evidence="2">Retrotransposon protein</fullName>
    </submittedName>
</protein>
<keyword evidence="3" id="KW-1185">Reference proteome</keyword>
<reference evidence="3" key="1">
    <citation type="journal article" date="2019" name="Plant Biotechnol. J.">
        <title>Genome sequencing of the Australian wild diploid species Gossypium australe highlights disease resistance and delayed gland morphogenesis.</title>
        <authorList>
            <person name="Cai Y."/>
            <person name="Cai X."/>
            <person name="Wang Q."/>
            <person name="Wang P."/>
            <person name="Zhang Y."/>
            <person name="Cai C."/>
            <person name="Xu Y."/>
            <person name="Wang K."/>
            <person name="Zhou Z."/>
            <person name="Wang C."/>
            <person name="Geng S."/>
            <person name="Li B."/>
            <person name="Dong Q."/>
            <person name="Hou Y."/>
            <person name="Wang H."/>
            <person name="Ai P."/>
            <person name="Liu Z."/>
            <person name="Yi F."/>
            <person name="Sun M."/>
            <person name="An G."/>
            <person name="Cheng J."/>
            <person name="Zhang Y."/>
            <person name="Shi Q."/>
            <person name="Xie Y."/>
            <person name="Shi X."/>
            <person name="Chang Y."/>
            <person name="Huang F."/>
            <person name="Chen Y."/>
            <person name="Hong S."/>
            <person name="Mi L."/>
            <person name="Sun Q."/>
            <person name="Zhang L."/>
            <person name="Zhou B."/>
            <person name="Peng R."/>
            <person name="Zhang X."/>
            <person name="Liu F."/>
        </authorList>
    </citation>
    <scope>NUCLEOTIDE SEQUENCE [LARGE SCALE GENOMIC DNA]</scope>
    <source>
        <strain evidence="3">cv. PA1801</strain>
    </source>
</reference>
<dbReference type="InterPro" id="IPR000477">
    <property type="entry name" value="RT_dom"/>
</dbReference>
<dbReference type="InterPro" id="IPR043128">
    <property type="entry name" value="Rev_trsase/Diguanyl_cyclase"/>
</dbReference>
<gene>
    <name evidence="2" type="ORF">EPI10_024538</name>
</gene>
<dbReference type="AlphaFoldDB" id="A0A5B6VX90"/>
<dbReference type="InterPro" id="IPR043502">
    <property type="entry name" value="DNA/RNA_pol_sf"/>
</dbReference>
<comment type="caution">
    <text evidence="2">The sequence shown here is derived from an EMBL/GenBank/DDBJ whole genome shotgun (WGS) entry which is preliminary data.</text>
</comment>
<dbReference type="Gene3D" id="3.30.70.270">
    <property type="match status" value="1"/>
</dbReference>
<evidence type="ECO:0000313" key="3">
    <source>
        <dbReference type="Proteomes" id="UP000325315"/>
    </source>
</evidence>
<evidence type="ECO:0000259" key="1">
    <source>
        <dbReference type="Pfam" id="PF00078"/>
    </source>
</evidence>
<organism evidence="2 3">
    <name type="scientific">Gossypium australe</name>
    <dbReference type="NCBI Taxonomy" id="47621"/>
    <lineage>
        <taxon>Eukaryota</taxon>
        <taxon>Viridiplantae</taxon>
        <taxon>Streptophyta</taxon>
        <taxon>Embryophyta</taxon>
        <taxon>Tracheophyta</taxon>
        <taxon>Spermatophyta</taxon>
        <taxon>Magnoliopsida</taxon>
        <taxon>eudicotyledons</taxon>
        <taxon>Gunneridae</taxon>
        <taxon>Pentapetalae</taxon>
        <taxon>rosids</taxon>
        <taxon>malvids</taxon>
        <taxon>Malvales</taxon>
        <taxon>Malvaceae</taxon>
        <taxon>Malvoideae</taxon>
        <taxon>Gossypium</taxon>
    </lineage>
</organism>
<evidence type="ECO:0000313" key="2">
    <source>
        <dbReference type="EMBL" id="KAA3474229.1"/>
    </source>
</evidence>
<dbReference type="PANTHER" id="PTHR24559:SF444">
    <property type="entry name" value="REVERSE TRANSCRIPTASE DOMAIN-CONTAINING PROTEIN"/>
    <property type="match status" value="1"/>
</dbReference>
<name>A0A5B6VX90_9ROSI</name>
<dbReference type="PANTHER" id="PTHR24559">
    <property type="entry name" value="TRANSPOSON TY3-I GAG-POL POLYPROTEIN"/>
    <property type="match status" value="1"/>
</dbReference>
<dbReference type="Gene3D" id="3.10.10.10">
    <property type="entry name" value="HIV Type 1 Reverse Transcriptase, subunit A, domain 1"/>
    <property type="match status" value="1"/>
</dbReference>
<sequence length="285" mass="33166">MAQLVHTSIQSFREFDAILGLKWLTKHSALVDFQARGRRLLTTEGREVLLSGIQPNVKGCRRLLAYIIDSTETKKDINQVSIVKEFPNGFLENFQACNQIERMAPLELKELKKQLQVLLDKGFTRLNGVPILFVKKKDGTLCLGIDYHQLNKVTMKNKYPLPQIDALFNQLSGAIVFSKIDWRSGYYQMKIKGDDVSKSTFHLRYGHYEILAILFRLTNTPTIYMDLMNRVFQSYINHFVIVFINDILVYSKSVVGHKVHLEIVLRTLRENKLYVKFSKCEFWLR</sequence>
<proteinExistence type="predicted"/>
<feature type="domain" description="Reverse transcriptase" evidence="1">
    <location>
        <begin position="134"/>
        <end position="283"/>
    </location>
</feature>
<dbReference type="OrthoDB" id="1747086at2759"/>
<dbReference type="CDD" id="cd01647">
    <property type="entry name" value="RT_LTR"/>
    <property type="match status" value="1"/>
</dbReference>
<dbReference type="EMBL" id="SMMG02000005">
    <property type="protein sequence ID" value="KAA3474229.1"/>
    <property type="molecule type" value="Genomic_DNA"/>
</dbReference>
<dbReference type="Proteomes" id="UP000325315">
    <property type="component" value="Unassembled WGS sequence"/>
</dbReference>
<dbReference type="Pfam" id="PF00078">
    <property type="entry name" value="RVT_1"/>
    <property type="match status" value="1"/>
</dbReference>
<dbReference type="SUPFAM" id="SSF56672">
    <property type="entry name" value="DNA/RNA polymerases"/>
    <property type="match status" value="1"/>
</dbReference>
<dbReference type="InterPro" id="IPR053134">
    <property type="entry name" value="RNA-dir_DNA_polymerase"/>
</dbReference>